<feature type="region of interest" description="Disordered" evidence="18">
    <location>
        <begin position="454"/>
        <end position="475"/>
    </location>
</feature>
<dbReference type="InterPro" id="IPR003888">
    <property type="entry name" value="FYrich_N"/>
</dbReference>
<feature type="compositionally biased region" description="Polar residues" evidence="18">
    <location>
        <begin position="2010"/>
        <end position="2029"/>
    </location>
</feature>
<feature type="compositionally biased region" description="Basic residues" evidence="18">
    <location>
        <begin position="657"/>
        <end position="666"/>
    </location>
</feature>
<dbReference type="Pfam" id="PF13832">
    <property type="entry name" value="zf-HC5HC2H_2"/>
    <property type="match status" value="1"/>
</dbReference>
<evidence type="ECO:0000256" key="16">
    <source>
        <dbReference type="ARBA" id="ARBA00049353"/>
    </source>
</evidence>
<feature type="region of interest" description="Disordered" evidence="18">
    <location>
        <begin position="1612"/>
        <end position="1636"/>
    </location>
</feature>
<evidence type="ECO:0000256" key="1">
    <source>
        <dbReference type="ARBA" id="ARBA00004123"/>
    </source>
</evidence>
<dbReference type="PANTHER" id="PTHR45838:SF3">
    <property type="entry name" value="HISTONE-LYSINE N-METHYLTRANSFERASE 2B"/>
    <property type="match status" value="1"/>
</dbReference>
<feature type="region of interest" description="Disordered" evidence="18">
    <location>
        <begin position="2199"/>
        <end position="2255"/>
    </location>
</feature>
<keyword evidence="8" id="KW-0862">Zinc</keyword>
<dbReference type="PROSITE" id="PS51542">
    <property type="entry name" value="FYRN"/>
    <property type="match status" value="1"/>
</dbReference>
<evidence type="ECO:0000259" key="20">
    <source>
        <dbReference type="PROSITE" id="PS50280"/>
    </source>
</evidence>
<feature type="compositionally biased region" description="Low complexity" evidence="18">
    <location>
        <begin position="105"/>
        <end position="126"/>
    </location>
</feature>
<keyword evidence="2" id="KW-0489">Methyltransferase</keyword>
<feature type="domain" description="PHD-type" evidence="23">
    <location>
        <begin position="1662"/>
        <end position="1769"/>
    </location>
</feature>
<evidence type="ECO:0000256" key="11">
    <source>
        <dbReference type="ARBA" id="ARBA00023117"/>
    </source>
</evidence>
<keyword evidence="10" id="KW-0805">Transcription regulation</keyword>
<feature type="domain" description="PHD-type" evidence="19">
    <location>
        <begin position="1416"/>
        <end position="1477"/>
    </location>
</feature>
<dbReference type="PROSITE" id="PS51058">
    <property type="entry name" value="ZF_CXXC"/>
    <property type="match status" value="1"/>
</dbReference>
<keyword evidence="12" id="KW-0238">DNA-binding</keyword>
<dbReference type="InterPro" id="IPR001214">
    <property type="entry name" value="SET_dom"/>
</dbReference>
<dbReference type="PROSITE" id="PS50868">
    <property type="entry name" value="POST_SET"/>
    <property type="match status" value="1"/>
</dbReference>
<feature type="compositionally biased region" description="Polar residues" evidence="18">
    <location>
        <begin position="1919"/>
        <end position="1935"/>
    </location>
</feature>
<protein>
    <recommendedName>
        <fullName evidence="15">[histone H3]-lysine(4) N-methyltransferase</fullName>
        <ecNumber evidence="15">2.1.1.364</ecNumber>
    </recommendedName>
</protein>
<feature type="compositionally biased region" description="Basic residues" evidence="18">
    <location>
        <begin position="32"/>
        <end position="48"/>
    </location>
</feature>
<dbReference type="Gene3D" id="3.30.160.360">
    <property type="match status" value="1"/>
</dbReference>
<evidence type="ECO:0000259" key="23">
    <source>
        <dbReference type="PROSITE" id="PS51805"/>
    </source>
</evidence>
<dbReference type="PROSITE" id="PS51543">
    <property type="entry name" value="FYRC"/>
    <property type="match status" value="1"/>
</dbReference>
<organism evidence="24 25">
    <name type="scientific">Perca fluviatilis</name>
    <name type="common">European perch</name>
    <dbReference type="NCBI Taxonomy" id="8168"/>
    <lineage>
        <taxon>Eukaryota</taxon>
        <taxon>Metazoa</taxon>
        <taxon>Chordata</taxon>
        <taxon>Craniata</taxon>
        <taxon>Vertebrata</taxon>
        <taxon>Euteleostomi</taxon>
        <taxon>Actinopterygii</taxon>
        <taxon>Neopterygii</taxon>
        <taxon>Teleostei</taxon>
        <taxon>Neoteleostei</taxon>
        <taxon>Acanthomorphata</taxon>
        <taxon>Eupercaria</taxon>
        <taxon>Perciformes</taxon>
        <taxon>Percoidei</taxon>
        <taxon>Percidae</taxon>
        <taxon>Percinae</taxon>
        <taxon>Perca</taxon>
    </lineage>
</organism>
<dbReference type="FunFam" id="2.170.270.10:FF:000004">
    <property type="entry name" value="Histone-lysine N-methyltransferase"/>
    <property type="match status" value="1"/>
</dbReference>
<comment type="catalytic activity">
    <reaction evidence="16">
        <text>L-lysyl(4)-[histone H3] + S-adenosyl-L-methionine = N(6)-methyl-L-lysyl(4)-[histone H3] + S-adenosyl-L-homocysteine + H(+)</text>
        <dbReference type="Rhea" id="RHEA:60264"/>
        <dbReference type="Rhea" id="RHEA-COMP:15543"/>
        <dbReference type="Rhea" id="RHEA-COMP:15547"/>
        <dbReference type="ChEBI" id="CHEBI:15378"/>
        <dbReference type="ChEBI" id="CHEBI:29969"/>
        <dbReference type="ChEBI" id="CHEBI:57856"/>
        <dbReference type="ChEBI" id="CHEBI:59789"/>
        <dbReference type="ChEBI" id="CHEBI:61929"/>
        <dbReference type="EC" id="2.1.1.364"/>
    </reaction>
    <physiologicalReaction direction="left-to-right" evidence="16">
        <dbReference type="Rhea" id="RHEA:60265"/>
    </physiologicalReaction>
</comment>
<feature type="domain" description="Post-SET" evidence="21">
    <location>
        <begin position="3134"/>
        <end position="3150"/>
    </location>
</feature>
<keyword evidence="5" id="KW-0479">Metal-binding</keyword>
<feature type="compositionally biased region" description="Low complexity" evidence="18">
    <location>
        <begin position="918"/>
        <end position="929"/>
    </location>
</feature>
<dbReference type="Gene3D" id="1.20.920.10">
    <property type="entry name" value="Bromodomain-like"/>
    <property type="match status" value="1"/>
</dbReference>
<dbReference type="InterPro" id="IPR046341">
    <property type="entry name" value="SET_dom_sf"/>
</dbReference>
<dbReference type="SMART" id="SM00249">
    <property type="entry name" value="PHD"/>
    <property type="match status" value="4"/>
</dbReference>
<comment type="caution">
    <text evidence="24">The sequence shown here is derived from an EMBL/GenBank/DDBJ whole genome shotgun (WGS) entry which is preliminary data.</text>
</comment>
<dbReference type="InterPro" id="IPR047219">
    <property type="entry name" value="KMT2A_2B_SET"/>
</dbReference>
<feature type="compositionally biased region" description="Basic and acidic residues" evidence="18">
    <location>
        <begin position="951"/>
        <end position="967"/>
    </location>
</feature>
<feature type="region of interest" description="Disordered" evidence="18">
    <location>
        <begin position="1175"/>
        <end position="1205"/>
    </location>
</feature>
<dbReference type="InterPro" id="IPR003616">
    <property type="entry name" value="Post-SET_dom"/>
</dbReference>
<keyword evidence="4" id="KW-0949">S-adenosyl-L-methionine</keyword>
<keyword evidence="14" id="KW-0539">Nucleus</keyword>
<dbReference type="GO" id="GO:0008270">
    <property type="term" value="F:zinc ion binding"/>
    <property type="evidence" value="ECO:0007669"/>
    <property type="project" value="UniProtKB-KW"/>
</dbReference>
<dbReference type="EMBL" id="VHII01000013">
    <property type="protein sequence ID" value="KAF1381725.1"/>
    <property type="molecule type" value="Genomic_DNA"/>
</dbReference>
<dbReference type="FunFam" id="3.30.160.360:FF:000009">
    <property type="entry name" value="Histone-lysine N-methyltransferase"/>
    <property type="match status" value="1"/>
</dbReference>
<dbReference type="Proteomes" id="UP000465112">
    <property type="component" value="Chromosome 13"/>
</dbReference>
<keyword evidence="9" id="KW-0156">Chromatin regulator</keyword>
<feature type="domain" description="CXXC-type" evidence="22">
    <location>
        <begin position="777"/>
        <end position="824"/>
    </location>
</feature>
<feature type="compositionally biased region" description="Basic residues" evidence="18">
    <location>
        <begin position="2656"/>
        <end position="2665"/>
    </location>
</feature>
<evidence type="ECO:0000256" key="4">
    <source>
        <dbReference type="ARBA" id="ARBA00022691"/>
    </source>
</evidence>
<evidence type="ECO:0000259" key="22">
    <source>
        <dbReference type="PROSITE" id="PS51058"/>
    </source>
</evidence>
<dbReference type="CDD" id="cd15589">
    <property type="entry name" value="PHD1_KMT2B"/>
    <property type="match status" value="1"/>
</dbReference>
<keyword evidence="13" id="KW-0804">Transcription</keyword>
<evidence type="ECO:0000259" key="19">
    <source>
        <dbReference type="PROSITE" id="PS50016"/>
    </source>
</evidence>
<feature type="compositionally biased region" description="Low complexity" evidence="18">
    <location>
        <begin position="1976"/>
        <end position="1989"/>
    </location>
</feature>
<dbReference type="Pfam" id="PF05964">
    <property type="entry name" value="FYRN"/>
    <property type="match status" value="1"/>
</dbReference>
<feature type="compositionally biased region" description="Polar residues" evidence="18">
    <location>
        <begin position="2666"/>
        <end position="2677"/>
    </location>
</feature>
<dbReference type="Pfam" id="PF02008">
    <property type="entry name" value="zf-CXXC"/>
    <property type="match status" value="1"/>
</dbReference>
<evidence type="ECO:0000256" key="9">
    <source>
        <dbReference type="ARBA" id="ARBA00022853"/>
    </source>
</evidence>
<dbReference type="Gene3D" id="2.170.270.10">
    <property type="entry name" value="SET domain"/>
    <property type="match status" value="1"/>
</dbReference>
<feature type="domain" description="PHD-type" evidence="19">
    <location>
        <begin position="1283"/>
        <end position="1334"/>
    </location>
</feature>
<evidence type="ECO:0000256" key="7">
    <source>
        <dbReference type="ARBA" id="ARBA00022771"/>
    </source>
</evidence>
<evidence type="ECO:0000256" key="3">
    <source>
        <dbReference type="ARBA" id="ARBA00022679"/>
    </source>
</evidence>
<dbReference type="InterPro" id="IPR002857">
    <property type="entry name" value="Znf_CXXC"/>
</dbReference>
<evidence type="ECO:0000256" key="8">
    <source>
        <dbReference type="ARBA" id="ARBA00022833"/>
    </source>
</evidence>
<evidence type="ECO:0000256" key="17">
    <source>
        <dbReference type="PROSITE-ProRule" id="PRU00509"/>
    </source>
</evidence>
<dbReference type="PROSITE" id="PS50016">
    <property type="entry name" value="ZF_PHD_2"/>
    <property type="match status" value="3"/>
</dbReference>
<evidence type="ECO:0000256" key="14">
    <source>
        <dbReference type="ARBA" id="ARBA00023242"/>
    </source>
</evidence>
<dbReference type="PROSITE" id="PS51805">
    <property type="entry name" value="EPHD"/>
    <property type="match status" value="1"/>
</dbReference>
<dbReference type="SMART" id="SM00542">
    <property type="entry name" value="FYRC"/>
    <property type="match status" value="1"/>
</dbReference>
<keyword evidence="3" id="KW-0808">Transferase</keyword>
<feature type="region of interest" description="Disordered" evidence="18">
    <location>
        <begin position="2765"/>
        <end position="2805"/>
    </location>
</feature>
<feature type="compositionally biased region" description="Low complexity" evidence="18">
    <location>
        <begin position="2030"/>
        <end position="2044"/>
    </location>
</feature>
<dbReference type="GO" id="GO:0035097">
    <property type="term" value="C:histone methyltransferase complex"/>
    <property type="evidence" value="ECO:0007669"/>
    <property type="project" value="TreeGrafter"/>
</dbReference>
<dbReference type="InterPro" id="IPR001965">
    <property type="entry name" value="Znf_PHD"/>
</dbReference>
<dbReference type="SUPFAM" id="SSF57903">
    <property type="entry name" value="FYVE/PHD zinc finger"/>
    <property type="match status" value="3"/>
</dbReference>
<name>A0A6A5ESJ2_PERFL</name>
<dbReference type="PANTHER" id="PTHR45838">
    <property type="entry name" value="HISTONE-LYSINE-N-METHYLTRANSFERASE 2 KMT2 FAMILY MEMBER"/>
    <property type="match status" value="1"/>
</dbReference>
<keyword evidence="6" id="KW-0677">Repeat</keyword>
<evidence type="ECO:0000256" key="18">
    <source>
        <dbReference type="SAM" id="MobiDB-lite"/>
    </source>
</evidence>
<feature type="compositionally biased region" description="Acidic residues" evidence="18">
    <location>
        <begin position="2222"/>
        <end position="2231"/>
    </location>
</feature>
<dbReference type="GO" id="GO:0003677">
    <property type="term" value="F:DNA binding"/>
    <property type="evidence" value="ECO:0007669"/>
    <property type="project" value="UniProtKB-KW"/>
</dbReference>
<gene>
    <name evidence="24" type="ORF">PFLUV_G00156980</name>
</gene>
<keyword evidence="11" id="KW-0103">Bromodomain</keyword>
<dbReference type="Pfam" id="PF05965">
    <property type="entry name" value="FYRC"/>
    <property type="match status" value="1"/>
</dbReference>
<feature type="region of interest" description="Disordered" evidence="18">
    <location>
        <begin position="851"/>
        <end position="982"/>
    </location>
</feature>
<evidence type="ECO:0000256" key="5">
    <source>
        <dbReference type="ARBA" id="ARBA00022723"/>
    </source>
</evidence>
<feature type="compositionally biased region" description="Low complexity" evidence="18">
    <location>
        <begin position="1937"/>
        <end position="1953"/>
    </location>
</feature>
<dbReference type="SUPFAM" id="SSF82199">
    <property type="entry name" value="SET domain"/>
    <property type="match status" value="1"/>
</dbReference>
<keyword evidence="25" id="KW-1185">Reference proteome</keyword>
<feature type="compositionally biased region" description="Polar residues" evidence="18">
    <location>
        <begin position="10"/>
        <end position="22"/>
    </location>
</feature>
<feature type="compositionally biased region" description="Polar residues" evidence="18">
    <location>
        <begin position="2204"/>
        <end position="2214"/>
    </location>
</feature>
<dbReference type="Pfam" id="PF00628">
    <property type="entry name" value="PHD"/>
    <property type="match status" value="2"/>
</dbReference>
<dbReference type="InterPro" id="IPR011011">
    <property type="entry name" value="Znf_FYVE_PHD"/>
</dbReference>
<dbReference type="GO" id="GO:0045893">
    <property type="term" value="P:positive regulation of DNA-templated transcription"/>
    <property type="evidence" value="ECO:0007669"/>
    <property type="project" value="TreeGrafter"/>
</dbReference>
<feature type="compositionally biased region" description="Low complexity" evidence="18">
    <location>
        <begin position="646"/>
        <end position="656"/>
    </location>
</feature>
<feature type="region of interest" description="Disordered" evidence="18">
    <location>
        <begin position="2652"/>
        <end position="2750"/>
    </location>
</feature>
<comment type="subcellular location">
    <subcellularLocation>
        <location evidence="1">Nucleus</location>
    </subcellularLocation>
</comment>
<dbReference type="SMART" id="SM00541">
    <property type="entry name" value="FYRN"/>
    <property type="match status" value="1"/>
</dbReference>
<feature type="domain" description="SET" evidence="20">
    <location>
        <begin position="3010"/>
        <end position="3126"/>
    </location>
</feature>
<dbReference type="PROSITE" id="PS50280">
    <property type="entry name" value="SET"/>
    <property type="match status" value="1"/>
</dbReference>
<evidence type="ECO:0000313" key="25">
    <source>
        <dbReference type="Proteomes" id="UP000465112"/>
    </source>
</evidence>
<feature type="compositionally biased region" description="Basic and acidic residues" evidence="18">
    <location>
        <begin position="2232"/>
        <end position="2248"/>
    </location>
</feature>
<dbReference type="Gene3D" id="3.30.40.10">
    <property type="entry name" value="Zinc/RING finger domain, C3HC4 (zinc finger)"/>
    <property type="match status" value="3"/>
</dbReference>
<dbReference type="InterPro" id="IPR003889">
    <property type="entry name" value="FYrich_C"/>
</dbReference>
<dbReference type="InterPro" id="IPR019787">
    <property type="entry name" value="Znf_PHD-finger"/>
</dbReference>
<dbReference type="CDD" id="cd19170">
    <property type="entry name" value="SET_KMT2A_2B"/>
    <property type="match status" value="1"/>
</dbReference>
<feature type="region of interest" description="Disordered" evidence="18">
    <location>
        <begin position="646"/>
        <end position="666"/>
    </location>
</feature>
<feature type="compositionally biased region" description="Polar residues" evidence="18">
    <location>
        <begin position="1627"/>
        <end position="1636"/>
    </location>
</feature>
<feature type="region of interest" description="Disordered" evidence="18">
    <location>
        <begin position="1043"/>
        <end position="1096"/>
    </location>
</feature>
<reference evidence="24 25" key="1">
    <citation type="submission" date="2019-06" db="EMBL/GenBank/DDBJ databases">
        <title>A chromosome-scale genome assembly of the European perch, Perca fluviatilis.</title>
        <authorList>
            <person name="Roques C."/>
            <person name="Zahm M."/>
            <person name="Cabau C."/>
            <person name="Klopp C."/>
            <person name="Bouchez O."/>
            <person name="Donnadieu C."/>
            <person name="Kuhl H."/>
            <person name="Gislard M."/>
            <person name="Guendouz S."/>
            <person name="Journot L."/>
            <person name="Haffray P."/>
            <person name="Bestin A."/>
            <person name="Morvezen R."/>
            <person name="Feron R."/>
            <person name="Wen M."/>
            <person name="Jouanno E."/>
            <person name="Herpin A."/>
            <person name="Schartl M."/>
            <person name="Postlethwait J."/>
            <person name="Schaerlinger B."/>
            <person name="Chardard D."/>
            <person name="Lecocq T."/>
            <person name="Poncet C."/>
            <person name="Jaffrelo L."/>
            <person name="Lampietro C."/>
            <person name="Guiguen Y."/>
        </authorList>
    </citation>
    <scope>NUCLEOTIDE SEQUENCE [LARGE SCALE GENOMIC DNA]</scope>
    <source>
        <tissue evidence="24">Blood</tissue>
    </source>
</reference>
<dbReference type="Pfam" id="PF00856">
    <property type="entry name" value="SET"/>
    <property type="match status" value="1"/>
</dbReference>
<dbReference type="InterPro" id="IPR013083">
    <property type="entry name" value="Znf_RING/FYVE/PHD"/>
</dbReference>
<feature type="compositionally biased region" description="Low complexity" evidence="18">
    <location>
        <begin position="305"/>
        <end position="323"/>
    </location>
</feature>
<feature type="compositionally biased region" description="Polar residues" evidence="18">
    <location>
        <begin position="1080"/>
        <end position="1096"/>
    </location>
</feature>
<evidence type="ECO:0000256" key="12">
    <source>
        <dbReference type="ARBA" id="ARBA00023125"/>
    </source>
</evidence>
<feature type="compositionally biased region" description="Low complexity" evidence="18">
    <location>
        <begin position="1901"/>
        <end position="1918"/>
    </location>
</feature>
<feature type="region of interest" description="Disordered" evidence="18">
    <location>
        <begin position="1"/>
        <end position="61"/>
    </location>
</feature>
<dbReference type="GO" id="GO:0032259">
    <property type="term" value="P:methylation"/>
    <property type="evidence" value="ECO:0007669"/>
    <property type="project" value="UniProtKB-KW"/>
</dbReference>
<dbReference type="InterPro" id="IPR036427">
    <property type="entry name" value="Bromodomain-like_sf"/>
</dbReference>
<feature type="region of interest" description="Disordered" evidence="18">
    <location>
        <begin position="197"/>
        <end position="340"/>
    </location>
</feature>
<evidence type="ECO:0000313" key="24">
    <source>
        <dbReference type="EMBL" id="KAF1381725.1"/>
    </source>
</evidence>
<keyword evidence="7 17" id="KW-0863">Zinc-finger</keyword>
<accession>A0A6A5ESJ2</accession>
<feature type="region of interest" description="Disordered" evidence="18">
    <location>
        <begin position="88"/>
        <end position="139"/>
    </location>
</feature>
<dbReference type="SMART" id="SM00317">
    <property type="entry name" value="SET"/>
    <property type="match status" value="1"/>
</dbReference>
<feature type="compositionally biased region" description="Polar residues" evidence="18">
    <location>
        <begin position="1047"/>
        <end position="1057"/>
    </location>
</feature>
<evidence type="ECO:0000256" key="13">
    <source>
        <dbReference type="ARBA" id="ARBA00023163"/>
    </source>
</evidence>
<dbReference type="EC" id="2.1.1.364" evidence="15"/>
<evidence type="ECO:0000259" key="21">
    <source>
        <dbReference type="PROSITE" id="PS50868"/>
    </source>
</evidence>
<feature type="compositionally biased region" description="Polar residues" evidence="18">
    <location>
        <begin position="2692"/>
        <end position="2704"/>
    </location>
</feature>
<feature type="compositionally biased region" description="Basic residues" evidence="18">
    <location>
        <begin position="292"/>
        <end position="301"/>
    </location>
</feature>
<evidence type="ECO:0000256" key="2">
    <source>
        <dbReference type="ARBA" id="ARBA00022603"/>
    </source>
</evidence>
<dbReference type="FunFam" id="3.30.40.10:FF:000002">
    <property type="entry name" value="Histone-lysine N-methyltransferase"/>
    <property type="match status" value="1"/>
</dbReference>
<feature type="region of interest" description="Disordered" evidence="18">
    <location>
        <begin position="2340"/>
        <end position="2384"/>
    </location>
</feature>
<feature type="region of interest" description="Disordered" evidence="18">
    <location>
        <begin position="1887"/>
        <end position="2044"/>
    </location>
</feature>
<dbReference type="FunFam" id="3.30.40.10:FF:000394">
    <property type="entry name" value="Histone-lysine N-methyltransferase"/>
    <property type="match status" value="1"/>
</dbReference>
<feature type="domain" description="PHD-type" evidence="19">
    <location>
        <begin position="1331"/>
        <end position="1384"/>
    </location>
</feature>
<dbReference type="InterPro" id="IPR034732">
    <property type="entry name" value="EPHD"/>
</dbReference>
<proteinExistence type="predicted"/>
<evidence type="ECO:0000256" key="15">
    <source>
        <dbReference type="ARBA" id="ARBA00023620"/>
    </source>
</evidence>
<dbReference type="GO" id="GO:0140945">
    <property type="term" value="F:histone H3K4 monomethyltransferase activity"/>
    <property type="evidence" value="ECO:0007669"/>
    <property type="project" value="UniProtKB-EC"/>
</dbReference>
<sequence>MAASGGGLSSPATVAGLSTQTPARARFPGRPCTRRSKLRSEKRNKRGRLGSDVGDLAAEGPRPVNIGLALSEDPYLLRLLGVVEKHRRQRDAGFDSSNSEEEEVFTGFGTTTVRPQRSPQSSLLSQAKPPQASELSLGEKAKPLIGKIIPKTPKPAVIGKIVPRIPKEDLGVQESPSKDKEIPKVVIKLQGKQVALTGKAKHAGEQASGRQSSTRSADFIRKAGKPAVSDRKQNQTATTSAGGSGKASKVKERGEVSEDSDTDQSQPQRSVRCTKGFRIGHTRRTSQAVTSLHKRQRRRMAKGMGASPEAGAEAGAQSGEEAAMPLDCKATNSSDKRIQKRQRRSLFGHKRKAPKNVTEMKRPTVLRTRTRHVYYTYVPEPIPATPMPDMSEQQLLSHNITPCEGKPSLFPVQQSSNNSSTPVMSARSSRVIKTPKRFLDEEMIPFPKGSLSTWLKSQQREDEKPSPSCHESSYDGNLLQSDSECISVANSPSAVTKFSSKPRSGTSHLEIYKNLKKLTLKLAEKKKGPADTDYTHCGDGLTSHVRKRRRSKLMMEEMDSPGVVRKLAVVVNADVEAPSHLPLGDTGNNNEAGGMTGDCHEALEVSGPSHRIGLSGANKKMLHLLKKAKVQLFKIDQQKQLKLSQLGSRESRVPVSGRRRRRRRRVGVSLKDISPQEQPLGGPRIKHVCRAAAVALGQPRAMVPDDIPRLSALPLHEREGITFSPAAEDVADDDDDISDQGRAQWVVSQEHIQRRRRGRGRGHKFIKRKVLSQYIPGGVRARRCGRCRGCLIEEDCAKCVNCLDKPKFGGPNTKRQCCIYKKCQRIEKAKIERIVRPLKLQARRFSASVSSSDDANWGFEGAGEGSSSMAPGVRKQSLRNITPRSYSSLLKSESEEEEEEHKANKSPVKPTVAAASNQDLQDGGLLPDDAPTEVVKPRRPFSKGAGGRPRAYKEQENTEETEPRETLPETSPSRSPLPKRQQQQLQILLHRLPDFILQSALFLPKRCPPCLDQCAALFHPKLSQLITQPAISHSSHCTPHCPPELSQPVTHPTSSLSMHPIKDSTHVSHSAPHCPPEPSQPVTHPTSPLSPHPITDSTQKTLLLRLHRLPQSLVQSALRLHTCTSSSQPQALTEVSSKLCFQEHSKSEVQYPDVLTEMHRANKDKTVQVLPHINPHTELQDCTQEEQEDRRGELPEEEKEDASVKETVQQNCPTTDQHYVLRSQNPADCASVNTLTGLTNGFPQKGLSQKFKIRVDFKEDCAVQNVWLMGGLSVLTSVPTTPQPVCLLCASKGRHEMIFCQICCEPFHSFCLSPEERPQKENKENWCCRRCKFCHVCGRRSKSTKPVLQCRRCQTSYHPSCLGPTYPKPMNCNMPWVCMTCIRCKSCGVTPGKTWDLAWNHEQDLCPDCTSLHKKGNFCTVCHKCYDDNNQHTQMIKCSKCSHWIHHTCEGLSDELFGLLSSQPEEGFYTCSPCCQHQTEPSSLKEELQSRLIAGLEEVLTDLLSNDATQHLLICKMCLETNNTQFAREQQPVCDLQAMDKKFKGGSYTSIKSFHADVVSVMRKWLKEEEELLPEDQRPTSQARARYVKVIEQAVLPPSKEHSYAQWLERTYQPKESRGPQAGKTDSVLSSVTTQQSGVSHSLPLYSHGVKRDLESTKTEDVRQCALCQQYGDYAPRDAGRLLYLGQNEWAHINCCLWSAEVYEENCALLQVHSAVSRGRHLRCDRCGQSGATVGCCLTTCQSNFHFMCARAQNCVFQLDRKIYCFKHRDLVSAKMVSGKGFEVPRRVYVDFEGINLRRKFLTGLEPELINMTIGSLQIQKLGVLSELSSNGRMLYPVGYQCSRLYWSTVDPRRRCKYTCKVTEVSTPLPGEEQDPRWDQEENHTIVHSPNHHRDMESPDRLSSSSSPIKSTTPSPNSKCHNTPGSKSPGYTQTRKPAGGSSRPLPSPGSALPKSHHILTLRDLEDTRRPRRLSSRSRCSSSPTDSDPSVPMTLRSGGTVHSRCALFSSPPRSSNLGAASPPLSRQNSASPVWSSPPRSNSSFSAGLLTRQGAITHSPRGRQNFKITTPVSAEVPQDFLASSEAEDAAVATTNGISLAPDNLEEEVAHLMAQELPYTVFDTDTEVAVASMLNAKLEFDEALLTENVALHCGAQSGRGEVEGVVQDVEMQVDNRENESEDEDSSHYFKFSRTVVCDAASSSDASGQLTSTQSISQLDGADGGSESDESETVENEARDPERQDGESEIHTNHNTPTKQLTVALKRLESIYTVSTSTAEPVFQENSPPSDVLEAGYANDDLSAQVEKVSMGSETPTSENEVFLDSSTGHFFSAEEGTAMYPNNVEVGKDESSSSADSIEGFKDDLNDPDYSPERSQGPERKTKKSPTPLMKADIMKTKRPALNFKRFPHKPCTPQQRKLKLMLPPRPTPTQTINNASASPAAATVCAVPRTVTSPIVINGLNVPIQPGASQSRTIAIRLDNSRTESQQQVVIQNPDAATSSPPPPAPAPQVLLVNRQGQILIKDPRSNTYQSLSANSPAYNKISQIAKILHSGNALQRSVPRVIIKPRSSLSATNVLSAGNHTTTSERKIIVRVVPVKSTATPAPANPTTPTTPVSVQRVPEASFSNIEESTAQAIIDRAMATHRDTPKTIPIILGKTQRPKAKHRRTSQFQGAEVSDQTPAEHLEFPSGFLSEPNVNLQPTPASSRHQVRVKRVSSVLERPSRKKSKMDFLRDPSSELDEVNEARPGGVRMKAPTMKDILDMDQENMSHEPEASKITAPPPPTPSRHPRVGSPPTREQTDSHTQGKTHMWVSARHGDLSEWGPYSGFSSEEDAPAPKHKKRTYMNQPHLRFEITSDDGFSVKANSIEVAWRAVIDGVLEARAGFHLKQLPLGGMSGPRVLGVVHDAVIFLLEQLQGAANCKRHRFRFHRCDNIEEELPLNPSGCARTEVYTRKVTFDMFNFLASQHRELPDMLVGPIDEEEDDFPLKSSRRATSSELPMAMRFRHLEKISKEAVGVYRSEIHGRGLFCKRNIEAGEMVIEYAGTVIRAVLTDKREKYYDGKGIGCYMFRIDDFDVVDATMQGNAARFINHSCEPNCYSRVINVDGGKHIVIFALRKIYRGEELTYDYKFPIEDENSKLRCNCGARRCRRFLN</sequence>
<evidence type="ECO:0000256" key="10">
    <source>
        <dbReference type="ARBA" id="ARBA00023015"/>
    </source>
</evidence>
<evidence type="ECO:0000256" key="6">
    <source>
        <dbReference type="ARBA" id="ARBA00022737"/>
    </source>
</evidence>
<feature type="compositionally biased region" description="Low complexity" evidence="18">
    <location>
        <begin position="968"/>
        <end position="982"/>
    </location>
</feature>